<evidence type="ECO:0000313" key="2">
    <source>
        <dbReference type="EMBL" id="SER75258.1"/>
    </source>
</evidence>
<dbReference type="Proteomes" id="UP000198571">
    <property type="component" value="Unassembled WGS sequence"/>
</dbReference>
<dbReference type="Gene3D" id="3.40.630.30">
    <property type="match status" value="1"/>
</dbReference>
<dbReference type="GO" id="GO:0016747">
    <property type="term" value="F:acyltransferase activity, transferring groups other than amino-acyl groups"/>
    <property type="evidence" value="ECO:0007669"/>
    <property type="project" value="InterPro"/>
</dbReference>
<dbReference type="SUPFAM" id="SSF55729">
    <property type="entry name" value="Acyl-CoA N-acyltransferases (Nat)"/>
    <property type="match status" value="1"/>
</dbReference>
<accession>A0A1H9RRU2</accession>
<reference evidence="3" key="1">
    <citation type="submission" date="2016-10" db="EMBL/GenBank/DDBJ databases">
        <authorList>
            <person name="Varghese N."/>
            <person name="Submissions S."/>
        </authorList>
    </citation>
    <scope>NUCLEOTIDE SEQUENCE [LARGE SCALE GENOMIC DNA]</scope>
    <source>
        <strain evidence="3">S9</strain>
    </source>
</reference>
<dbReference type="RefSeq" id="WP_143051194.1">
    <property type="nucleotide sequence ID" value="NZ_FOGT01000003.1"/>
</dbReference>
<dbReference type="OrthoDB" id="423921at2"/>
<protein>
    <submittedName>
        <fullName evidence="2">Ribosomal-protein-alanine N-acetyltransferase</fullName>
    </submittedName>
</protein>
<gene>
    <name evidence="2" type="ORF">SAMN05518684_103293</name>
</gene>
<sequence>MFEWKWMTNDAALEIAEWEYEEPYSFYNLQNDVDDLDEFLNPFRWNHYAAIYEKNELVGFYTFNPLNLEEVEIGLGLRPDLTGKGKGVPFVDYALAVAVKWYDPKKLIVKVAEFNERAMAVYEKAGFQKTDHFMQHTNGEEVPFVRMEKKVL</sequence>
<dbReference type="InterPro" id="IPR000182">
    <property type="entry name" value="GNAT_dom"/>
</dbReference>
<dbReference type="PANTHER" id="PTHR43415:SF3">
    <property type="entry name" value="GNAT-FAMILY ACETYLTRANSFERASE"/>
    <property type="match status" value="1"/>
</dbReference>
<organism evidence="2 3">
    <name type="scientific">Salipaludibacillus aurantiacus</name>
    <dbReference type="NCBI Taxonomy" id="1601833"/>
    <lineage>
        <taxon>Bacteria</taxon>
        <taxon>Bacillati</taxon>
        <taxon>Bacillota</taxon>
        <taxon>Bacilli</taxon>
        <taxon>Bacillales</taxon>
        <taxon>Bacillaceae</taxon>
    </lineage>
</organism>
<evidence type="ECO:0000259" key="1">
    <source>
        <dbReference type="PROSITE" id="PS51186"/>
    </source>
</evidence>
<evidence type="ECO:0000313" key="3">
    <source>
        <dbReference type="Proteomes" id="UP000198571"/>
    </source>
</evidence>
<dbReference type="PANTHER" id="PTHR43415">
    <property type="entry name" value="SPERMIDINE N(1)-ACETYLTRANSFERASE"/>
    <property type="match status" value="1"/>
</dbReference>
<name>A0A1H9RRU2_9BACI</name>
<dbReference type="Pfam" id="PF00583">
    <property type="entry name" value="Acetyltransf_1"/>
    <property type="match status" value="1"/>
</dbReference>
<dbReference type="AlphaFoldDB" id="A0A1H9RRU2"/>
<dbReference type="InterPro" id="IPR016181">
    <property type="entry name" value="Acyl_CoA_acyltransferase"/>
</dbReference>
<dbReference type="PROSITE" id="PS51186">
    <property type="entry name" value="GNAT"/>
    <property type="match status" value="1"/>
</dbReference>
<dbReference type="STRING" id="1601833.SAMN05518684_103293"/>
<keyword evidence="3" id="KW-1185">Reference proteome</keyword>
<dbReference type="EMBL" id="FOGT01000003">
    <property type="protein sequence ID" value="SER75258.1"/>
    <property type="molecule type" value="Genomic_DNA"/>
</dbReference>
<proteinExistence type="predicted"/>
<keyword evidence="2" id="KW-0808">Transferase</keyword>
<feature type="domain" description="N-acetyltransferase" evidence="1">
    <location>
        <begin position="13"/>
        <end position="152"/>
    </location>
</feature>